<name>C1GVB4_PARBA</name>
<sequence>MSSDPSYNQEHYVGIQGIDREDNLVIDSKSPYPTKLQRNNENLKFTKEHIISLSLTSYYSTANTVLKLRDLSATDQAFDSKGGLPHLGTSHGVLASITLPNIGSLVGGGE</sequence>
<dbReference type="Proteomes" id="UP000002059">
    <property type="component" value="Partially assembled WGS sequence"/>
</dbReference>
<evidence type="ECO:0000313" key="1">
    <source>
        <dbReference type="EMBL" id="EEH40532.2"/>
    </source>
</evidence>
<dbReference type="HOGENOM" id="CLU_2171793_0_0_1"/>
<dbReference type="EMBL" id="KN293996">
    <property type="protein sequence ID" value="EEH40532.2"/>
    <property type="molecule type" value="Genomic_DNA"/>
</dbReference>
<keyword evidence="2" id="KW-1185">Reference proteome</keyword>
<dbReference type="RefSeq" id="XP_015701734.1">
    <property type="nucleotide sequence ID" value="XM_015844686.1"/>
</dbReference>
<gene>
    <name evidence="1" type="ORF">PAAG_02587</name>
</gene>
<accession>C1GVB4</accession>
<reference evidence="1 2" key="1">
    <citation type="journal article" date="2011" name="PLoS Genet.">
        <title>Comparative genomic analysis of human fungal pathogens causing paracoccidioidomycosis.</title>
        <authorList>
            <person name="Desjardins C.A."/>
            <person name="Champion M.D."/>
            <person name="Holder J.W."/>
            <person name="Muszewska A."/>
            <person name="Goldberg J."/>
            <person name="Bailao A.M."/>
            <person name="Brigido M.M."/>
            <person name="Ferreira M.E."/>
            <person name="Garcia A.M."/>
            <person name="Grynberg M."/>
            <person name="Gujja S."/>
            <person name="Heiman D.I."/>
            <person name="Henn M.R."/>
            <person name="Kodira C.D."/>
            <person name="Leon-Narvaez H."/>
            <person name="Longo L.V."/>
            <person name="Ma L.J."/>
            <person name="Malavazi I."/>
            <person name="Matsuo A.L."/>
            <person name="Morais F.V."/>
            <person name="Pereira M."/>
            <person name="Rodriguez-Brito S."/>
            <person name="Sakthikumar S."/>
            <person name="Salem-Izacc S.M."/>
            <person name="Sykes S.M."/>
            <person name="Teixeira M.M."/>
            <person name="Vallejo M.C."/>
            <person name="Walter M.E."/>
            <person name="Yandava C."/>
            <person name="Young S."/>
            <person name="Zeng Q."/>
            <person name="Zucker J."/>
            <person name="Felipe M.S."/>
            <person name="Goldman G.H."/>
            <person name="Haas B.J."/>
            <person name="McEwen J.G."/>
            <person name="Nino-Vega G."/>
            <person name="Puccia R."/>
            <person name="San-Blas G."/>
            <person name="Soares C.M."/>
            <person name="Birren B.W."/>
            <person name="Cuomo C.A."/>
        </authorList>
    </citation>
    <scope>NUCLEOTIDE SEQUENCE [LARGE SCALE GENOMIC DNA]</scope>
    <source>
        <strain evidence="2">ATCC MYA-826 / Pb01</strain>
    </source>
</reference>
<evidence type="ECO:0000313" key="2">
    <source>
        <dbReference type="Proteomes" id="UP000002059"/>
    </source>
</evidence>
<dbReference type="VEuPathDB" id="FungiDB:PAAG_02587"/>
<protein>
    <submittedName>
        <fullName evidence="1">Uncharacterized protein</fullName>
    </submittedName>
</protein>
<organism evidence="1 2">
    <name type="scientific">Paracoccidioides lutzii (strain ATCC MYA-826 / Pb01)</name>
    <name type="common">Paracoccidioides brasiliensis</name>
    <dbReference type="NCBI Taxonomy" id="502779"/>
    <lineage>
        <taxon>Eukaryota</taxon>
        <taxon>Fungi</taxon>
        <taxon>Dikarya</taxon>
        <taxon>Ascomycota</taxon>
        <taxon>Pezizomycotina</taxon>
        <taxon>Eurotiomycetes</taxon>
        <taxon>Eurotiomycetidae</taxon>
        <taxon>Onygenales</taxon>
        <taxon>Ajellomycetaceae</taxon>
        <taxon>Paracoccidioides</taxon>
    </lineage>
</organism>
<proteinExistence type="predicted"/>
<dbReference type="KEGG" id="pbl:PAAG_02587"/>
<dbReference type="GeneID" id="9098799"/>
<dbReference type="AlphaFoldDB" id="C1GVB4"/>